<keyword evidence="2" id="KW-1185">Reference proteome</keyword>
<organism evidence="1 2">
    <name type="scientific">Nocardioides panacisoli</name>
    <dbReference type="NCBI Taxonomy" id="627624"/>
    <lineage>
        <taxon>Bacteria</taxon>
        <taxon>Bacillati</taxon>
        <taxon>Actinomycetota</taxon>
        <taxon>Actinomycetes</taxon>
        <taxon>Propionibacteriales</taxon>
        <taxon>Nocardioidaceae</taxon>
        <taxon>Nocardioides</taxon>
    </lineage>
</organism>
<dbReference type="Proteomes" id="UP001501821">
    <property type="component" value="Unassembled WGS sequence"/>
</dbReference>
<sequence length="65" mass="7535">MSAAKTYSRRLFLTYQELIEGRHGRDLEAAVHKYAIANRGVNLDQPMTFRQWFAETAPARRAHSK</sequence>
<evidence type="ECO:0000313" key="2">
    <source>
        <dbReference type="Proteomes" id="UP001501821"/>
    </source>
</evidence>
<comment type="caution">
    <text evidence="1">The sequence shown here is derived from an EMBL/GenBank/DDBJ whole genome shotgun (WGS) entry which is preliminary data.</text>
</comment>
<proteinExistence type="predicted"/>
<reference evidence="2" key="1">
    <citation type="journal article" date="2019" name="Int. J. Syst. Evol. Microbiol.">
        <title>The Global Catalogue of Microorganisms (GCM) 10K type strain sequencing project: providing services to taxonomists for standard genome sequencing and annotation.</title>
        <authorList>
            <consortium name="The Broad Institute Genomics Platform"/>
            <consortium name="The Broad Institute Genome Sequencing Center for Infectious Disease"/>
            <person name="Wu L."/>
            <person name="Ma J."/>
        </authorList>
    </citation>
    <scope>NUCLEOTIDE SEQUENCE [LARGE SCALE GENOMIC DNA]</scope>
    <source>
        <strain evidence="2">JCM 16953</strain>
    </source>
</reference>
<evidence type="ECO:0000313" key="1">
    <source>
        <dbReference type="EMBL" id="GAA3803414.1"/>
    </source>
</evidence>
<name>A0ABP7HVN7_9ACTN</name>
<dbReference type="RefSeq" id="WP_344772014.1">
    <property type="nucleotide sequence ID" value="NZ_BAABAH010000001.1"/>
</dbReference>
<gene>
    <name evidence="1" type="ORF">GCM10022242_03140</name>
</gene>
<protein>
    <submittedName>
        <fullName evidence="1">Uncharacterized protein</fullName>
    </submittedName>
</protein>
<dbReference type="EMBL" id="BAABAH010000001">
    <property type="protein sequence ID" value="GAA3803414.1"/>
    <property type="molecule type" value="Genomic_DNA"/>
</dbReference>
<accession>A0ABP7HVN7</accession>